<dbReference type="Pfam" id="PF20398">
    <property type="entry name" value="DUF6691"/>
    <property type="match status" value="1"/>
</dbReference>
<dbReference type="InterPro" id="IPR046513">
    <property type="entry name" value="DUF6691"/>
</dbReference>
<keyword evidence="5 8" id="KW-0812">Transmembrane</keyword>
<keyword evidence="7 8" id="KW-0472">Membrane</keyword>
<dbReference type="Proteomes" id="UP000008866">
    <property type="component" value="Unassembled WGS sequence"/>
</dbReference>
<dbReference type="GO" id="GO:0005886">
    <property type="term" value="C:plasma membrane"/>
    <property type="evidence" value="ECO:0007669"/>
    <property type="project" value="UniProtKB-SubCell"/>
</dbReference>
<reference evidence="10" key="1">
    <citation type="journal article" date="2011" name="Genome Biol.">
        <title>Comparative and functional genomics provide insights into the pathogenicity of dermatophytic fungi.</title>
        <authorList>
            <person name="Burmester A."/>
            <person name="Shelest E."/>
            <person name="Gloeckner G."/>
            <person name="Heddergott C."/>
            <person name="Schindler S."/>
            <person name="Staib P."/>
            <person name="Heidel A."/>
            <person name="Felder M."/>
            <person name="Petzold A."/>
            <person name="Szafranski K."/>
            <person name="Feuermann M."/>
            <person name="Pedruzzi I."/>
            <person name="Priebe S."/>
            <person name="Groth M."/>
            <person name="Winkler R."/>
            <person name="Li W."/>
            <person name="Kniemeyer O."/>
            <person name="Schroeckh V."/>
            <person name="Hertweck C."/>
            <person name="Hube B."/>
            <person name="White T.C."/>
            <person name="Platzer M."/>
            <person name="Guthke R."/>
            <person name="Heitman J."/>
            <person name="Woestemeyer J."/>
            <person name="Zipfel P.F."/>
            <person name="Monod M."/>
            <person name="Brakhage A.A."/>
        </authorList>
    </citation>
    <scope>NUCLEOTIDE SEQUENCE [LARGE SCALE GENOMIC DNA]</scope>
    <source>
        <strain evidence="10">ATCC MYA-4681 / CBS 112371</strain>
    </source>
</reference>
<evidence type="ECO:0000256" key="3">
    <source>
        <dbReference type="ARBA" id="ARBA00022475"/>
    </source>
</evidence>
<dbReference type="EMBL" id="ABSU01000013">
    <property type="protein sequence ID" value="EFE32773.1"/>
    <property type="molecule type" value="Genomic_DNA"/>
</dbReference>
<keyword evidence="10" id="KW-1185">Reference proteome</keyword>
<evidence type="ECO:0000256" key="8">
    <source>
        <dbReference type="SAM" id="Phobius"/>
    </source>
</evidence>
<dbReference type="OMA" id="CYTPVYP"/>
<feature type="transmembrane region" description="Helical" evidence="8">
    <location>
        <begin position="155"/>
        <end position="174"/>
    </location>
</feature>
<feature type="transmembrane region" description="Helical" evidence="8">
    <location>
        <begin position="126"/>
        <end position="143"/>
    </location>
</feature>
<feature type="transmembrane region" description="Helical" evidence="8">
    <location>
        <begin position="309"/>
        <end position="328"/>
    </location>
</feature>
<dbReference type="KEGG" id="abe:ARB_00231"/>
<feature type="transmembrane region" description="Helical" evidence="8">
    <location>
        <begin position="195"/>
        <end position="219"/>
    </location>
</feature>
<evidence type="ECO:0000256" key="2">
    <source>
        <dbReference type="ARBA" id="ARBA00022448"/>
    </source>
</evidence>
<evidence type="ECO:0000313" key="9">
    <source>
        <dbReference type="EMBL" id="EFE32773.1"/>
    </source>
</evidence>
<dbReference type="AlphaFoldDB" id="D4AVL7"/>
<evidence type="ECO:0000256" key="4">
    <source>
        <dbReference type="ARBA" id="ARBA00022519"/>
    </source>
</evidence>
<evidence type="ECO:0008006" key="11">
    <source>
        <dbReference type="Google" id="ProtNLM"/>
    </source>
</evidence>
<dbReference type="GeneID" id="9519449"/>
<dbReference type="HOGENOM" id="CLU_037802_1_1_1"/>
<organism evidence="9 10">
    <name type="scientific">Arthroderma benhamiae (strain ATCC MYA-4681 / CBS 112371)</name>
    <name type="common">Trichophyton mentagrophytes</name>
    <dbReference type="NCBI Taxonomy" id="663331"/>
    <lineage>
        <taxon>Eukaryota</taxon>
        <taxon>Fungi</taxon>
        <taxon>Dikarya</taxon>
        <taxon>Ascomycota</taxon>
        <taxon>Pezizomycotina</taxon>
        <taxon>Eurotiomycetes</taxon>
        <taxon>Eurotiomycetidae</taxon>
        <taxon>Onygenales</taxon>
        <taxon>Arthrodermataceae</taxon>
        <taxon>Trichophyton</taxon>
    </lineage>
</organism>
<gene>
    <name evidence="9" type="ORF">ARB_00231</name>
</gene>
<keyword evidence="4" id="KW-0997">Cell inner membrane</keyword>
<evidence type="ECO:0000256" key="1">
    <source>
        <dbReference type="ARBA" id="ARBA00004429"/>
    </source>
</evidence>
<name>D4AVL7_ARTBC</name>
<evidence type="ECO:0000256" key="5">
    <source>
        <dbReference type="ARBA" id="ARBA00022692"/>
    </source>
</evidence>
<accession>D4AVL7</accession>
<sequence>MLCLLASRRPLPGFRHIGHGCEWTKSLFPAASLHDGGHGGGLLYLVLRRFCAWQLKEAVASRQKGSQLGQHLVILNIEMPFTPINTSLGALLLYQGSYGLLQNNGRVFGISSLLSGCVGNPNTQNVPVILGMVSSIVPVYLLAPSLLPPYATPPATWGAALALAGIGFLVGWGTKNGNGCTSGHMLCGISRISPRSFIATGIFFITALVTANLGIGATVSPPPDGRPAYLPVYPSIDEVAFMFSTVAISQAFNSFLVPALLPRYTNSNVVYSCIAGLQFGLGLLITGMANPEKVLGFFHWFDPAKFDPSLALVMVFGVGPSLLSYLYMKTEYGNEDGMKPPLLADRFSLPTATIADIDWRFVVGCVAFGIGWGLSGVCPGPGLLRSALSPLWGAPWLAGFWLGSLLGI</sequence>
<keyword evidence="3" id="KW-1003">Cell membrane</keyword>
<feature type="transmembrane region" description="Helical" evidence="8">
    <location>
        <begin position="268"/>
        <end position="289"/>
    </location>
</feature>
<proteinExistence type="predicted"/>
<feature type="transmembrane region" description="Helical" evidence="8">
    <location>
        <begin position="239"/>
        <end position="261"/>
    </location>
</feature>
<keyword evidence="6 8" id="KW-1133">Transmembrane helix</keyword>
<comment type="subcellular location">
    <subcellularLocation>
        <location evidence="1">Cell inner membrane</location>
        <topology evidence="1">Multi-pass membrane protein</topology>
    </subcellularLocation>
</comment>
<dbReference type="PANTHER" id="PTHR30574">
    <property type="entry name" value="INNER MEMBRANE PROTEIN YEDE"/>
    <property type="match status" value="1"/>
</dbReference>
<evidence type="ECO:0000256" key="7">
    <source>
        <dbReference type="ARBA" id="ARBA00023136"/>
    </source>
</evidence>
<dbReference type="eggNOG" id="ENOG502S27S">
    <property type="taxonomic scope" value="Eukaryota"/>
</dbReference>
<dbReference type="RefSeq" id="XP_003013413.1">
    <property type="nucleotide sequence ID" value="XM_003013367.1"/>
</dbReference>
<comment type="caution">
    <text evidence="9">The sequence shown here is derived from an EMBL/GenBank/DDBJ whole genome shotgun (WGS) entry which is preliminary data.</text>
</comment>
<evidence type="ECO:0000313" key="10">
    <source>
        <dbReference type="Proteomes" id="UP000008866"/>
    </source>
</evidence>
<protein>
    <recommendedName>
        <fullName evidence="11">YeeE/YedE family integral membrane protein</fullName>
    </recommendedName>
</protein>
<dbReference type="InterPro" id="IPR007272">
    <property type="entry name" value="Sulf_transp_TsuA/YedE"/>
</dbReference>
<dbReference type="PANTHER" id="PTHR30574:SF1">
    <property type="entry name" value="SULPHUR TRANSPORT DOMAIN-CONTAINING PROTEIN"/>
    <property type="match status" value="1"/>
</dbReference>
<evidence type="ECO:0000256" key="6">
    <source>
        <dbReference type="ARBA" id="ARBA00022989"/>
    </source>
</evidence>
<keyword evidence="2" id="KW-0813">Transport</keyword>